<keyword evidence="6" id="KW-1185">Reference proteome</keyword>
<reference evidence="5 6" key="1">
    <citation type="submission" date="2017-09" db="EMBL/GenBank/DDBJ databases">
        <authorList>
            <person name="Ehlers B."/>
            <person name="Leendertz F.H."/>
        </authorList>
    </citation>
    <scope>NUCLEOTIDE SEQUENCE [LARGE SCALE GENOMIC DNA]</scope>
    <source>
        <strain evidence="5 6">DSM 16848</strain>
    </source>
</reference>
<dbReference type="GO" id="GO:0003700">
    <property type="term" value="F:DNA-binding transcription factor activity"/>
    <property type="evidence" value="ECO:0007669"/>
    <property type="project" value="InterPro"/>
</dbReference>
<dbReference type="InterPro" id="IPR050204">
    <property type="entry name" value="AraC_XylS_family_regulators"/>
</dbReference>
<dbReference type="OrthoDB" id="9789899at2"/>
<dbReference type="RefSeq" id="WP_097113368.1">
    <property type="nucleotide sequence ID" value="NZ_CP083931.1"/>
</dbReference>
<dbReference type="InterPro" id="IPR020449">
    <property type="entry name" value="Tscrpt_reg_AraC-type_HTH"/>
</dbReference>
<dbReference type="PRINTS" id="PR00032">
    <property type="entry name" value="HTHARAC"/>
</dbReference>
<dbReference type="InterPro" id="IPR032783">
    <property type="entry name" value="AraC_lig"/>
</dbReference>
<dbReference type="PROSITE" id="PS00041">
    <property type="entry name" value="HTH_ARAC_FAMILY_1"/>
    <property type="match status" value="1"/>
</dbReference>
<name>A0A286E3G0_9NEIS</name>
<keyword evidence="2" id="KW-0238">DNA-binding</keyword>
<organism evidence="5 6">
    <name type="scientific">Alysiella filiformis DSM 16848</name>
    <dbReference type="NCBI Taxonomy" id="1120981"/>
    <lineage>
        <taxon>Bacteria</taxon>
        <taxon>Pseudomonadati</taxon>
        <taxon>Pseudomonadota</taxon>
        <taxon>Betaproteobacteria</taxon>
        <taxon>Neisseriales</taxon>
        <taxon>Neisseriaceae</taxon>
        <taxon>Alysiella</taxon>
    </lineage>
</organism>
<dbReference type="Gene3D" id="1.10.10.60">
    <property type="entry name" value="Homeodomain-like"/>
    <property type="match status" value="2"/>
</dbReference>
<keyword evidence="3" id="KW-0804">Transcription</keyword>
<dbReference type="Pfam" id="PF12833">
    <property type="entry name" value="HTH_18"/>
    <property type="match status" value="1"/>
</dbReference>
<dbReference type="AlphaFoldDB" id="A0A286E3G0"/>
<dbReference type="SUPFAM" id="SSF51182">
    <property type="entry name" value="RmlC-like cupins"/>
    <property type="match status" value="1"/>
</dbReference>
<sequence length="303" mass="33870">MDSLAKLIHFSQISGSINVMCQFKGDWYVQHGRQCGQGMVHFVSSGSGYIQIGDQAPQRLQQGDLIMLPRSTEHILSSNAQCDNPQSTPSQVQMGAFTIKSTQGTDDAKLNLFCANFAYEQHADLFASLPEVLYINTHTQEFKHLLSLLQQESQQNQAASSLMVDALMQVLLILVLRRYIDQQPKLPTGILNGLQDKRLRVVLNAILAQPEQDWSVDEIAQMACVSRSQLMRLFKQHIGISPHALVNHLRLQAAAVRLRHSSDSVLQIALGTGFQSETHFGKAFKKQYGMPPGVYRKNTEQPE</sequence>
<dbReference type="PANTHER" id="PTHR46796">
    <property type="entry name" value="HTH-TYPE TRANSCRIPTIONAL ACTIVATOR RHAS-RELATED"/>
    <property type="match status" value="1"/>
</dbReference>
<evidence type="ECO:0000256" key="3">
    <source>
        <dbReference type="ARBA" id="ARBA00023163"/>
    </source>
</evidence>
<keyword evidence="1" id="KW-0805">Transcription regulation</keyword>
<dbReference type="InterPro" id="IPR011051">
    <property type="entry name" value="RmlC_Cupin_sf"/>
</dbReference>
<dbReference type="EMBL" id="OCNF01000002">
    <property type="protein sequence ID" value="SOD65433.1"/>
    <property type="molecule type" value="Genomic_DNA"/>
</dbReference>
<dbReference type="InterPro" id="IPR018062">
    <property type="entry name" value="HTH_AraC-typ_CS"/>
</dbReference>
<evidence type="ECO:0000256" key="2">
    <source>
        <dbReference type="ARBA" id="ARBA00023125"/>
    </source>
</evidence>
<dbReference type="InterPro" id="IPR009057">
    <property type="entry name" value="Homeodomain-like_sf"/>
</dbReference>
<proteinExistence type="predicted"/>
<dbReference type="Pfam" id="PF12852">
    <property type="entry name" value="Cupin_6"/>
    <property type="match status" value="1"/>
</dbReference>
<dbReference type="InterPro" id="IPR018060">
    <property type="entry name" value="HTH_AraC"/>
</dbReference>
<dbReference type="SUPFAM" id="SSF46689">
    <property type="entry name" value="Homeodomain-like"/>
    <property type="match status" value="2"/>
</dbReference>
<dbReference type="PANTHER" id="PTHR46796:SF13">
    <property type="entry name" value="HTH-TYPE TRANSCRIPTIONAL ACTIVATOR RHAS"/>
    <property type="match status" value="1"/>
</dbReference>
<evidence type="ECO:0000259" key="4">
    <source>
        <dbReference type="PROSITE" id="PS01124"/>
    </source>
</evidence>
<accession>A0A286E3G0</accession>
<feature type="domain" description="HTH araC/xylS-type" evidence="4">
    <location>
        <begin position="197"/>
        <end position="298"/>
    </location>
</feature>
<dbReference type="GO" id="GO:0043565">
    <property type="term" value="F:sequence-specific DNA binding"/>
    <property type="evidence" value="ECO:0007669"/>
    <property type="project" value="InterPro"/>
</dbReference>
<evidence type="ECO:0000313" key="6">
    <source>
        <dbReference type="Proteomes" id="UP000219669"/>
    </source>
</evidence>
<dbReference type="SMART" id="SM00342">
    <property type="entry name" value="HTH_ARAC"/>
    <property type="match status" value="1"/>
</dbReference>
<evidence type="ECO:0000313" key="5">
    <source>
        <dbReference type="EMBL" id="SOD65433.1"/>
    </source>
</evidence>
<evidence type="ECO:0000256" key="1">
    <source>
        <dbReference type="ARBA" id="ARBA00023015"/>
    </source>
</evidence>
<dbReference type="Proteomes" id="UP000219669">
    <property type="component" value="Unassembled WGS sequence"/>
</dbReference>
<dbReference type="PROSITE" id="PS01124">
    <property type="entry name" value="HTH_ARAC_FAMILY_2"/>
    <property type="match status" value="1"/>
</dbReference>
<gene>
    <name evidence="5" type="ORF">SAMN02746062_00292</name>
</gene>
<protein>
    <submittedName>
        <fullName evidence="5">AraC family transcriptional regulator, activator of mtrCDE</fullName>
    </submittedName>
</protein>